<dbReference type="SUPFAM" id="SSF53474">
    <property type="entry name" value="alpha/beta-Hydrolases"/>
    <property type="match status" value="1"/>
</dbReference>
<name>A0A367PCA0_CUPNE</name>
<sequence>MKDLHEVTVVMVPGLREETPAHWQPLLAGELPNVRSLPAQGRTNIDLDARVAAIDAAVLTAPVPVIVVAHSGGCIATAHWARRTGRKILGALLATPPDLAQPLPPEFPALSAFAEAGWTPVPKEPLPFRCIVAASRNDPLGEFARVTEMASGWGAELVDLGEVGHLNPASGYGLWPAACALIRSLAQGRAVPGALA</sequence>
<dbReference type="InterPro" id="IPR029058">
    <property type="entry name" value="AB_hydrolase_fold"/>
</dbReference>
<gene>
    <name evidence="1" type="ORF">DDK22_30850</name>
</gene>
<dbReference type="RefSeq" id="WP_114135226.1">
    <property type="nucleotide sequence ID" value="NZ_CP068436.1"/>
</dbReference>
<reference evidence="1 2" key="1">
    <citation type="submission" date="2018-04" db="EMBL/GenBank/DDBJ databases">
        <title>Cupriavidus necator CR12 genome sequencing and assembly.</title>
        <authorList>
            <person name="Ben Fekih I."/>
            <person name="Mazhar H.S."/>
            <person name="Bello S.K."/>
            <person name="Rensing C."/>
        </authorList>
    </citation>
    <scope>NUCLEOTIDE SEQUENCE [LARGE SCALE GENOMIC DNA]</scope>
    <source>
        <strain evidence="1 2">CR12</strain>
    </source>
</reference>
<protein>
    <submittedName>
        <fullName evidence="1">Serine hydrolase family protein</fullName>
    </submittedName>
</protein>
<proteinExistence type="predicted"/>
<comment type="caution">
    <text evidence="1">The sequence shown here is derived from an EMBL/GenBank/DDBJ whole genome shotgun (WGS) entry which is preliminary data.</text>
</comment>
<organism evidence="1 2">
    <name type="scientific">Cupriavidus necator</name>
    <name type="common">Alcaligenes eutrophus</name>
    <name type="synonym">Ralstonia eutropha</name>
    <dbReference type="NCBI Taxonomy" id="106590"/>
    <lineage>
        <taxon>Bacteria</taxon>
        <taxon>Pseudomonadati</taxon>
        <taxon>Pseudomonadota</taxon>
        <taxon>Betaproteobacteria</taxon>
        <taxon>Burkholderiales</taxon>
        <taxon>Burkholderiaceae</taxon>
        <taxon>Cupriavidus</taxon>
    </lineage>
</organism>
<dbReference type="AlphaFoldDB" id="A0A367PCA0"/>
<accession>A0A367PCA0</accession>
<keyword evidence="1" id="KW-0378">Hydrolase</keyword>
<evidence type="ECO:0000313" key="2">
    <source>
        <dbReference type="Proteomes" id="UP000253501"/>
    </source>
</evidence>
<dbReference type="Gene3D" id="3.40.50.1820">
    <property type="entry name" value="alpha/beta hydrolase"/>
    <property type="match status" value="1"/>
</dbReference>
<dbReference type="GO" id="GO:0016787">
    <property type="term" value="F:hydrolase activity"/>
    <property type="evidence" value="ECO:0007669"/>
    <property type="project" value="UniProtKB-KW"/>
</dbReference>
<dbReference type="InterPro" id="IPR010662">
    <property type="entry name" value="RBBP9/YdeN"/>
</dbReference>
<dbReference type="EMBL" id="QDHA01000093">
    <property type="protein sequence ID" value="RCJ04656.1"/>
    <property type="molecule type" value="Genomic_DNA"/>
</dbReference>
<dbReference type="Pfam" id="PF06821">
    <property type="entry name" value="Ser_hydrolase"/>
    <property type="match status" value="1"/>
</dbReference>
<dbReference type="Proteomes" id="UP000253501">
    <property type="component" value="Unassembled WGS sequence"/>
</dbReference>
<evidence type="ECO:0000313" key="1">
    <source>
        <dbReference type="EMBL" id="RCJ04656.1"/>
    </source>
</evidence>